<reference evidence="6 7" key="1">
    <citation type="journal article" date="2018" name="Gigascience">
        <title>Genomes of trombidid mites reveal novel predicted allergens and laterally-transferred genes associated with secondary metabolism.</title>
        <authorList>
            <person name="Dong X."/>
            <person name="Chaisiri K."/>
            <person name="Xia D."/>
            <person name="Armstrong S.D."/>
            <person name="Fang Y."/>
            <person name="Donnelly M.J."/>
            <person name="Kadowaki T."/>
            <person name="McGarry J.W."/>
            <person name="Darby A.C."/>
            <person name="Makepeace B.L."/>
        </authorList>
    </citation>
    <scope>NUCLEOTIDE SEQUENCE [LARGE SCALE GENOMIC DNA]</scope>
    <source>
        <strain evidence="6">UoL-UT</strain>
    </source>
</reference>
<dbReference type="PRINTS" id="PR00081">
    <property type="entry name" value="GDHRDH"/>
</dbReference>
<proteinExistence type="predicted"/>
<dbReference type="VEuPathDB" id="VectorBase:LDEU005505"/>
<sequence length="512" mass="58267">MSEQKKEHSGHLFKNNIVFIVTGASKGLGKAIVQCFADRFVAYHSASGEINPTVKLSMILLARDERLLNELKADIEARNNAIKVIQIIAGDLKENAVIKRFDECLQKLPNNFDEAVIIHNAGSMGDPSMLVEQYSLQQSDYLSAYFEFNVLSVVKMTASFINAFKKKAKHQTIVNITSGVTVAVFKGLSLYATGKAAREAYFRNVAIETSNTSVLNYSPGPLQTEMAEAMKHKGYHTEKFSQEGFLISPDKTANCLFNILDSGKYENAAHIRYSPFNSNKASGMYRFKLSTLFLFLFTIIVHANQTPQTEDDKQQEKEIANDASSPQIQTNEQSTDEEVKQLDKMPPSESQKHSQDKQTQKEIENEDPDIKTDIEPVDKQEPNKLKKIWYKVKDYLTVRTVYVINNSGKTITVKCENVNRKPNERKIKLVPVEIRENAAYRITIKKNVFKHNEFECYADKWKFDVYNGDVRRGNNVFQVYKDGVYLLKRPAQKERVKATDVQQNPEKKLTKA</sequence>
<feature type="compositionally biased region" description="Polar residues" evidence="5">
    <location>
        <begin position="322"/>
        <end position="333"/>
    </location>
</feature>
<evidence type="ECO:0000256" key="2">
    <source>
        <dbReference type="ARBA" id="ARBA00022490"/>
    </source>
</evidence>
<dbReference type="PANTHER" id="PTHR44085">
    <property type="entry name" value="SEPIAPTERIN REDUCTASE"/>
    <property type="match status" value="1"/>
</dbReference>
<evidence type="ECO:0000256" key="4">
    <source>
        <dbReference type="ARBA" id="ARBA00023002"/>
    </source>
</evidence>
<dbReference type="OrthoDB" id="6423088at2759"/>
<name>A0A443SG78_9ACAR</name>
<dbReference type="InterPro" id="IPR002347">
    <property type="entry name" value="SDR_fam"/>
</dbReference>
<dbReference type="GO" id="GO:0005737">
    <property type="term" value="C:cytoplasm"/>
    <property type="evidence" value="ECO:0007669"/>
    <property type="project" value="UniProtKB-SubCell"/>
</dbReference>
<dbReference type="SUPFAM" id="SSF51735">
    <property type="entry name" value="NAD(P)-binding Rossmann-fold domains"/>
    <property type="match status" value="1"/>
</dbReference>
<accession>A0A443SG78</accession>
<dbReference type="Proteomes" id="UP000288716">
    <property type="component" value="Unassembled WGS sequence"/>
</dbReference>
<organism evidence="6 7">
    <name type="scientific">Leptotrombidium deliense</name>
    <dbReference type="NCBI Taxonomy" id="299467"/>
    <lineage>
        <taxon>Eukaryota</taxon>
        <taxon>Metazoa</taxon>
        <taxon>Ecdysozoa</taxon>
        <taxon>Arthropoda</taxon>
        <taxon>Chelicerata</taxon>
        <taxon>Arachnida</taxon>
        <taxon>Acari</taxon>
        <taxon>Acariformes</taxon>
        <taxon>Trombidiformes</taxon>
        <taxon>Prostigmata</taxon>
        <taxon>Anystina</taxon>
        <taxon>Parasitengona</taxon>
        <taxon>Trombiculoidea</taxon>
        <taxon>Trombiculidae</taxon>
        <taxon>Leptotrombidium</taxon>
    </lineage>
</organism>
<keyword evidence="7" id="KW-1185">Reference proteome</keyword>
<evidence type="ECO:0000256" key="5">
    <source>
        <dbReference type="SAM" id="MobiDB-lite"/>
    </source>
</evidence>
<evidence type="ECO:0000256" key="1">
    <source>
        <dbReference type="ARBA" id="ARBA00004496"/>
    </source>
</evidence>
<keyword evidence="4" id="KW-0560">Oxidoreductase</keyword>
<feature type="compositionally biased region" description="Basic and acidic residues" evidence="5">
    <location>
        <begin position="350"/>
        <end position="377"/>
    </location>
</feature>
<evidence type="ECO:0000256" key="3">
    <source>
        <dbReference type="ARBA" id="ARBA00022857"/>
    </source>
</evidence>
<feature type="compositionally biased region" description="Basic and acidic residues" evidence="5">
    <location>
        <begin position="310"/>
        <end position="320"/>
    </location>
</feature>
<dbReference type="AlphaFoldDB" id="A0A443SG78"/>
<dbReference type="GO" id="GO:0006729">
    <property type="term" value="P:tetrahydrobiopterin biosynthetic process"/>
    <property type="evidence" value="ECO:0007669"/>
    <property type="project" value="TreeGrafter"/>
</dbReference>
<feature type="region of interest" description="Disordered" evidence="5">
    <location>
        <begin position="307"/>
        <end position="377"/>
    </location>
</feature>
<dbReference type="EMBL" id="NCKV01002673">
    <property type="protein sequence ID" value="RWS26534.1"/>
    <property type="molecule type" value="Genomic_DNA"/>
</dbReference>
<keyword evidence="3" id="KW-0521">NADP</keyword>
<dbReference type="InterPro" id="IPR036291">
    <property type="entry name" value="NAD(P)-bd_dom_sf"/>
</dbReference>
<comment type="subcellular location">
    <subcellularLocation>
        <location evidence="1">Cytoplasm</location>
    </subcellularLocation>
</comment>
<dbReference type="STRING" id="299467.A0A443SG78"/>
<dbReference type="Gene3D" id="3.40.50.720">
    <property type="entry name" value="NAD(P)-binding Rossmann-like Domain"/>
    <property type="match status" value="1"/>
</dbReference>
<evidence type="ECO:0000313" key="7">
    <source>
        <dbReference type="Proteomes" id="UP000288716"/>
    </source>
</evidence>
<dbReference type="PANTHER" id="PTHR44085:SF2">
    <property type="entry name" value="SEPIAPTERIN REDUCTASE"/>
    <property type="match status" value="1"/>
</dbReference>
<comment type="caution">
    <text evidence="6">The sequence shown here is derived from an EMBL/GenBank/DDBJ whole genome shotgun (WGS) entry which is preliminary data.</text>
</comment>
<dbReference type="InterPro" id="IPR051721">
    <property type="entry name" value="Biopterin_syn/organic_redct"/>
</dbReference>
<dbReference type="Pfam" id="PF00106">
    <property type="entry name" value="adh_short"/>
    <property type="match status" value="1"/>
</dbReference>
<protein>
    <submittedName>
        <fullName evidence="6">Sepiapterin reductase-like protein</fullName>
    </submittedName>
</protein>
<gene>
    <name evidence="6" type="ORF">B4U80_04058</name>
</gene>
<dbReference type="GO" id="GO:0004757">
    <property type="term" value="F:sepiapterin reductase (NADP+) activity"/>
    <property type="evidence" value="ECO:0007669"/>
    <property type="project" value="TreeGrafter"/>
</dbReference>
<evidence type="ECO:0000313" key="6">
    <source>
        <dbReference type="EMBL" id="RWS26534.1"/>
    </source>
</evidence>
<keyword evidence="2" id="KW-0963">Cytoplasm</keyword>